<name>A0A9X1IR96_9GAMM</name>
<evidence type="ECO:0000256" key="3">
    <source>
        <dbReference type="ARBA" id="ARBA00022801"/>
    </source>
</evidence>
<dbReference type="GO" id="GO:0008168">
    <property type="term" value="F:methyltransferase activity"/>
    <property type="evidence" value="ECO:0007669"/>
    <property type="project" value="InterPro"/>
</dbReference>
<dbReference type="GO" id="GO:0006281">
    <property type="term" value="P:DNA repair"/>
    <property type="evidence" value="ECO:0007669"/>
    <property type="project" value="InterPro"/>
</dbReference>
<dbReference type="Pfam" id="PF02805">
    <property type="entry name" value="Ada_Zn_binding"/>
    <property type="match status" value="1"/>
</dbReference>
<dbReference type="PANTHER" id="PTHR33607">
    <property type="entry name" value="ENDONUCLEASE-1"/>
    <property type="match status" value="1"/>
</dbReference>
<evidence type="ECO:0000259" key="5">
    <source>
        <dbReference type="Pfam" id="PF02805"/>
    </source>
</evidence>
<dbReference type="SUPFAM" id="SSF54060">
    <property type="entry name" value="His-Me finger endonucleases"/>
    <property type="match status" value="1"/>
</dbReference>
<dbReference type="EMBL" id="JAJATW010000019">
    <property type="protein sequence ID" value="MCB5162623.1"/>
    <property type="molecule type" value="Genomic_DNA"/>
</dbReference>
<dbReference type="GO" id="GO:0016787">
    <property type="term" value="F:hydrolase activity"/>
    <property type="evidence" value="ECO:0007669"/>
    <property type="project" value="UniProtKB-KW"/>
</dbReference>
<keyword evidence="6" id="KW-0255">Endonuclease</keyword>
<dbReference type="SUPFAM" id="SSF57884">
    <property type="entry name" value="Ada DNA repair protein, N-terminal domain (N-Ada 10)"/>
    <property type="match status" value="1"/>
</dbReference>
<proteinExistence type="inferred from homology"/>
<dbReference type="AlphaFoldDB" id="A0A9X1IR96"/>
<gene>
    <name evidence="6" type="ORF">LG368_12035</name>
</gene>
<dbReference type="GO" id="GO:0003677">
    <property type="term" value="F:DNA binding"/>
    <property type="evidence" value="ECO:0007669"/>
    <property type="project" value="InterPro"/>
</dbReference>
<evidence type="ECO:0000256" key="1">
    <source>
        <dbReference type="ARBA" id="ARBA00006429"/>
    </source>
</evidence>
<dbReference type="Proteomes" id="UP001139095">
    <property type="component" value="Unassembled WGS sequence"/>
</dbReference>
<accession>A0A9X1IR96</accession>
<dbReference type="GO" id="GO:0008270">
    <property type="term" value="F:zinc ion binding"/>
    <property type="evidence" value="ECO:0007669"/>
    <property type="project" value="InterPro"/>
</dbReference>
<evidence type="ECO:0000256" key="4">
    <source>
        <dbReference type="ARBA" id="ARBA00023159"/>
    </source>
</evidence>
<evidence type="ECO:0000313" key="6">
    <source>
        <dbReference type="EMBL" id="MCB5162623.1"/>
    </source>
</evidence>
<evidence type="ECO:0000313" key="7">
    <source>
        <dbReference type="Proteomes" id="UP001139095"/>
    </source>
</evidence>
<sequence>MAKPTVIYMFSLYLRSIFTIFFWLFATDAISSPISFSQAKVLSKQHVYFDQTSSELGTFYCGCDWRWVGQSGGRVNKKSCDYKTRKQEARSNRTEWEHVVPAWVMGHQRQCWQDGGRKNCSANDPTFRVMEADPHNLVVSVGEPNADRSNYSFGMIQGEPRAYGSCDFEVDFKSRVVEPRPEVRGQIARIYFYIHDRYDLNMSKSQQQLLMAWNKTNPVTDWEKKRDARIANAFGHSNPFVTGDQVWRMDHVNSGQGLKGKHNSYLSESRTVNETKGVVRGNKNSRIYHLSSCPSYGAVKTSNIADFKNEEEAQKAGYRKAKNCP</sequence>
<comment type="similarity">
    <text evidence="1">Belongs to the EndA/NucM nuclease family.</text>
</comment>
<dbReference type="InterPro" id="IPR007346">
    <property type="entry name" value="Endonuclease-I"/>
</dbReference>
<evidence type="ECO:0000256" key="2">
    <source>
        <dbReference type="ARBA" id="ARBA00022722"/>
    </source>
</evidence>
<keyword evidence="4" id="KW-0010">Activator</keyword>
<keyword evidence="7" id="KW-1185">Reference proteome</keyword>
<dbReference type="InterPro" id="IPR004026">
    <property type="entry name" value="Ada_DNA_repair_Zn-bd"/>
</dbReference>
<dbReference type="PANTHER" id="PTHR33607:SF2">
    <property type="entry name" value="ENDONUCLEASE-1"/>
    <property type="match status" value="1"/>
</dbReference>
<dbReference type="GO" id="GO:0006355">
    <property type="term" value="P:regulation of DNA-templated transcription"/>
    <property type="evidence" value="ECO:0007669"/>
    <property type="project" value="InterPro"/>
</dbReference>
<organism evidence="6 7">
    <name type="scientific">Marinomonas algarum</name>
    <dbReference type="NCBI Taxonomy" id="2883105"/>
    <lineage>
        <taxon>Bacteria</taxon>
        <taxon>Pseudomonadati</taxon>
        <taxon>Pseudomonadota</taxon>
        <taxon>Gammaproteobacteria</taxon>
        <taxon>Oceanospirillales</taxon>
        <taxon>Oceanospirillaceae</taxon>
        <taxon>Marinomonas</taxon>
    </lineage>
</organism>
<dbReference type="InterPro" id="IPR035451">
    <property type="entry name" value="Ada-like_dom_sf"/>
</dbReference>
<keyword evidence="2" id="KW-0540">Nuclease</keyword>
<dbReference type="GO" id="GO:0004519">
    <property type="term" value="F:endonuclease activity"/>
    <property type="evidence" value="ECO:0007669"/>
    <property type="project" value="UniProtKB-KW"/>
</dbReference>
<reference evidence="6" key="1">
    <citation type="submission" date="2021-10" db="EMBL/GenBank/DDBJ databases">
        <title>Marinomonas pontica sp. nov., isolated from the Black Sea.</title>
        <authorList>
            <person name="Zhao L.-H."/>
            <person name="Xue J.-H."/>
        </authorList>
    </citation>
    <scope>NUCLEOTIDE SEQUENCE</scope>
    <source>
        <strain evidence="6">E8</strain>
    </source>
</reference>
<dbReference type="Pfam" id="PF04231">
    <property type="entry name" value="Endonuclease_1"/>
    <property type="match status" value="1"/>
</dbReference>
<keyword evidence="3" id="KW-0378">Hydrolase</keyword>
<feature type="domain" description="Ada DNA repair metal-binding" evidence="5">
    <location>
        <begin position="279"/>
        <end position="324"/>
    </location>
</feature>
<dbReference type="InterPro" id="IPR044925">
    <property type="entry name" value="His-Me_finger_sf"/>
</dbReference>
<protein>
    <submittedName>
        <fullName evidence="6">Endonuclease</fullName>
    </submittedName>
</protein>
<dbReference type="Gene3D" id="3.40.10.10">
    <property type="entry name" value="DNA Methylphosphotriester Repair Domain"/>
    <property type="match status" value="1"/>
</dbReference>
<comment type="caution">
    <text evidence="6">The sequence shown here is derived from an EMBL/GenBank/DDBJ whole genome shotgun (WGS) entry which is preliminary data.</text>
</comment>